<evidence type="ECO:0000313" key="1">
    <source>
        <dbReference type="EMBL" id="MBX46886.1"/>
    </source>
</evidence>
<organism evidence="1">
    <name type="scientific">Rhizophora mucronata</name>
    <name type="common">Asiatic mangrove</name>
    <dbReference type="NCBI Taxonomy" id="61149"/>
    <lineage>
        <taxon>Eukaryota</taxon>
        <taxon>Viridiplantae</taxon>
        <taxon>Streptophyta</taxon>
        <taxon>Embryophyta</taxon>
        <taxon>Tracheophyta</taxon>
        <taxon>Spermatophyta</taxon>
        <taxon>Magnoliopsida</taxon>
        <taxon>eudicotyledons</taxon>
        <taxon>Gunneridae</taxon>
        <taxon>Pentapetalae</taxon>
        <taxon>rosids</taxon>
        <taxon>fabids</taxon>
        <taxon>Malpighiales</taxon>
        <taxon>Rhizophoraceae</taxon>
        <taxon>Rhizophora</taxon>
    </lineage>
</organism>
<protein>
    <submittedName>
        <fullName evidence="1">Uncharacterized protein</fullName>
    </submittedName>
</protein>
<sequence>MIRGNQAHAHFLVSKLGLWNQCHRSTIATCCLYVVLLADHVLGP</sequence>
<reference evidence="1" key="1">
    <citation type="submission" date="2018-02" db="EMBL/GenBank/DDBJ databases">
        <title>Rhizophora mucronata_Transcriptome.</title>
        <authorList>
            <person name="Meera S.P."/>
            <person name="Sreeshan A."/>
            <person name="Augustine A."/>
        </authorList>
    </citation>
    <scope>NUCLEOTIDE SEQUENCE</scope>
    <source>
        <tissue evidence="1">Leaf</tissue>
    </source>
</reference>
<dbReference type="EMBL" id="GGEC01066402">
    <property type="protein sequence ID" value="MBX46886.1"/>
    <property type="molecule type" value="Transcribed_RNA"/>
</dbReference>
<dbReference type="AlphaFoldDB" id="A0A2P2NWI1"/>
<proteinExistence type="predicted"/>
<name>A0A2P2NWI1_RHIMU</name>
<accession>A0A2P2NWI1</accession>